<keyword evidence="1" id="KW-1133">Transmembrane helix</keyword>
<feature type="transmembrane region" description="Helical" evidence="1">
    <location>
        <begin position="151"/>
        <end position="170"/>
    </location>
</feature>
<evidence type="ECO:0000256" key="1">
    <source>
        <dbReference type="SAM" id="Phobius"/>
    </source>
</evidence>
<comment type="caution">
    <text evidence="3">The sequence shown here is derived from an EMBL/GenBank/DDBJ whole genome shotgun (WGS) entry which is preliminary data.</text>
</comment>
<dbReference type="Proteomes" id="UP000295515">
    <property type="component" value="Unassembled WGS sequence"/>
</dbReference>
<reference evidence="3 4" key="1">
    <citation type="submission" date="2019-03" db="EMBL/GenBank/DDBJ databases">
        <title>Genomic Encyclopedia of Type Strains, Phase IV (KMG-IV): sequencing the most valuable type-strain genomes for metagenomic binning, comparative biology and taxonomic classification.</title>
        <authorList>
            <person name="Goeker M."/>
        </authorList>
    </citation>
    <scope>NUCLEOTIDE SEQUENCE [LARGE SCALE GENOMIC DNA]</scope>
    <source>
        <strain evidence="3 4">DSM 29487</strain>
    </source>
</reference>
<dbReference type="EMBL" id="SMCQ01000002">
    <property type="protein sequence ID" value="TCW02136.1"/>
    <property type="molecule type" value="Genomic_DNA"/>
</dbReference>
<feature type="transmembrane region" description="Helical" evidence="1">
    <location>
        <begin position="42"/>
        <end position="64"/>
    </location>
</feature>
<dbReference type="GO" id="GO:0080120">
    <property type="term" value="P:CAAX-box protein maturation"/>
    <property type="evidence" value="ECO:0007669"/>
    <property type="project" value="UniProtKB-ARBA"/>
</dbReference>
<proteinExistence type="predicted"/>
<sequence>MNLIIKNNPGFVSSIVLFLIVNITSFIMAKIISYFPSFFSNIYSNTLIGFILPIITLPCTYYLVKFLKSDISSLGITKKNFTKSLSVGVLISICLFIIFGGDHNDYQNVLVTPTIIMLRILYFLICVSVVEEIVFRGFIRQNIWKNKKALSYLLSGILFSFSHVTFHSVINHISFIWFILNRWQALLFYVLIHLFLQIIYDKYQNCAGPIAIHFVIDFFGLFSM</sequence>
<keyword evidence="3" id="KW-0645">Protease</keyword>
<feature type="transmembrane region" description="Helical" evidence="1">
    <location>
        <begin position="176"/>
        <end position="196"/>
    </location>
</feature>
<dbReference type="Pfam" id="PF02517">
    <property type="entry name" value="Rce1-like"/>
    <property type="match status" value="1"/>
</dbReference>
<dbReference type="AlphaFoldDB" id="A0A4R3ZAG7"/>
<keyword evidence="1" id="KW-0472">Membrane</keyword>
<feature type="transmembrane region" description="Helical" evidence="1">
    <location>
        <begin position="120"/>
        <end position="139"/>
    </location>
</feature>
<keyword evidence="1" id="KW-0812">Transmembrane</keyword>
<organism evidence="3 4">
    <name type="scientific">Longibaculum muris</name>
    <dbReference type="NCBI Taxonomy" id="1796628"/>
    <lineage>
        <taxon>Bacteria</taxon>
        <taxon>Bacillati</taxon>
        <taxon>Bacillota</taxon>
        <taxon>Erysipelotrichia</taxon>
        <taxon>Erysipelotrichales</taxon>
        <taxon>Coprobacillaceae</taxon>
        <taxon>Longibaculum</taxon>
    </lineage>
</organism>
<gene>
    <name evidence="3" type="ORF">EDD60_102101</name>
</gene>
<accession>A0A4R3ZAG7</accession>
<evidence type="ECO:0000259" key="2">
    <source>
        <dbReference type="Pfam" id="PF02517"/>
    </source>
</evidence>
<feature type="transmembrane region" description="Helical" evidence="1">
    <location>
        <begin position="12"/>
        <end position="36"/>
    </location>
</feature>
<evidence type="ECO:0000313" key="3">
    <source>
        <dbReference type="EMBL" id="TCW02136.1"/>
    </source>
</evidence>
<name>A0A4R3ZAG7_9FIRM</name>
<dbReference type="GO" id="GO:0006508">
    <property type="term" value="P:proteolysis"/>
    <property type="evidence" value="ECO:0007669"/>
    <property type="project" value="UniProtKB-KW"/>
</dbReference>
<protein>
    <submittedName>
        <fullName evidence="3">CAAX prenyl protease-like protein</fullName>
    </submittedName>
</protein>
<evidence type="ECO:0000313" key="4">
    <source>
        <dbReference type="Proteomes" id="UP000295515"/>
    </source>
</evidence>
<dbReference type="InterPro" id="IPR003675">
    <property type="entry name" value="Rce1/LyrA-like_dom"/>
</dbReference>
<dbReference type="GO" id="GO:0004175">
    <property type="term" value="F:endopeptidase activity"/>
    <property type="evidence" value="ECO:0007669"/>
    <property type="project" value="UniProtKB-ARBA"/>
</dbReference>
<keyword evidence="4" id="KW-1185">Reference proteome</keyword>
<feature type="transmembrane region" description="Helical" evidence="1">
    <location>
        <begin position="84"/>
        <end position="100"/>
    </location>
</feature>
<feature type="domain" description="CAAX prenyl protease 2/Lysostaphin resistance protein A-like" evidence="2">
    <location>
        <begin position="116"/>
        <end position="219"/>
    </location>
</feature>
<keyword evidence="3" id="KW-0378">Hydrolase</keyword>